<comment type="caution">
    <text evidence="2">The sequence shown here is derived from an EMBL/GenBank/DDBJ whole genome shotgun (WGS) entry which is preliminary data.</text>
</comment>
<name>A0A5N5RKT9_9BIFI</name>
<gene>
    <name evidence="2" type="ORF">EHS19_02915</name>
</gene>
<dbReference type="InterPro" id="IPR007421">
    <property type="entry name" value="Schlafen_AlbA_2_dom"/>
</dbReference>
<sequence>MQWINLTDEEVIIVSYSQNELMSILNTLVSGWENEVVEFKEANENYSTQDIGKYFSALSNEANLRQVESAWLVFGVKNKSRAIVGTSYGRDPERLQQLKMQITRDTEPRSSFREIHELNTPEGRVLMFEIPPAPIGMPVSWQGYFHGRSGESLVALSVNKLDVIRGESSLNDWSAQTVPDASLDDLDPEAVRYARESFLKAHANRFSPEEVSKWSDREFLNRARVTRDGAVTRTALLLLGKEESVDKLPTGMYEMTWKLVGQESAYEHFGLPFMLTTTRLYSRIRNIQIRLLSPGTLLQQEVSKYDEQSVLEALHNCIAHQDYRRPARILVTEHPDKLTFDSCGSFFEGVPDDYVLGDKSPDRYRNPFLVRAMSELYMIDRMGYGIKRMNEVQAKRYLPLPDYDLSDPEKVRLTMYGGVVDPEYTRLLLSNTNLSLPDVLALDRVQKHMEIPNEAAFRLRKAKLIVGRKPRLRVASAVAAATGTRADFIRAHSQDDMFYRRLVEQYLRTFDTATRSDINELLIPKLGEELSDREKQRKVDNLLTAMRREGAIVNTGSRKYSEWRLVDKGD</sequence>
<dbReference type="Pfam" id="PF04326">
    <property type="entry name" value="SLFN_AlbA_2"/>
    <property type="match status" value="1"/>
</dbReference>
<protein>
    <submittedName>
        <fullName evidence="2">Transcriptional regulator</fullName>
    </submittedName>
</protein>
<reference evidence="2 3" key="1">
    <citation type="journal article" date="2019" name="Int. J. Syst. Evol. Microbiol.">
        <title>Bifidobacterium jacchi sp. nov., isolated from the faeces of a baby common marmoset (Callithrix jacchus).</title>
        <authorList>
            <person name="Modesto M."/>
            <person name="Watanabe K."/>
            <person name="Arita M."/>
            <person name="Satti M."/>
            <person name="Oki K."/>
            <person name="Sciavilla P."/>
            <person name="Patavino C."/>
            <person name="Camma C."/>
            <person name="Michelini S."/>
            <person name="Sgorbati B."/>
            <person name="Mattarelli P."/>
        </authorList>
    </citation>
    <scope>NUCLEOTIDE SEQUENCE [LARGE SCALE GENOMIC DNA]</scope>
    <source>
        <strain evidence="2 3">MRM 9.3</strain>
    </source>
</reference>
<dbReference type="InterPro" id="IPR038461">
    <property type="entry name" value="Schlafen_AlbA_2_dom_sf"/>
</dbReference>
<keyword evidence="3" id="KW-1185">Reference proteome</keyword>
<accession>A0A5N5RKT9</accession>
<evidence type="ECO:0000313" key="2">
    <source>
        <dbReference type="EMBL" id="KAB5607904.1"/>
    </source>
</evidence>
<dbReference type="Pfam" id="PF13749">
    <property type="entry name" value="HATPase_c_4"/>
    <property type="match status" value="1"/>
</dbReference>
<dbReference type="InterPro" id="IPR038475">
    <property type="entry name" value="RecG_C_sf"/>
</dbReference>
<dbReference type="OrthoDB" id="9768354at2"/>
<proteinExistence type="predicted"/>
<dbReference type="Gene3D" id="3.30.950.30">
    <property type="entry name" value="Schlafen, AAA domain"/>
    <property type="match status" value="1"/>
</dbReference>
<dbReference type="EMBL" id="RQSP01000006">
    <property type="protein sequence ID" value="KAB5607904.1"/>
    <property type="molecule type" value="Genomic_DNA"/>
</dbReference>
<dbReference type="PANTHER" id="PTHR30595">
    <property type="entry name" value="GLPR-RELATED TRANSCRIPTIONAL REPRESSOR"/>
    <property type="match status" value="1"/>
</dbReference>
<evidence type="ECO:0000259" key="1">
    <source>
        <dbReference type="Pfam" id="PF04326"/>
    </source>
</evidence>
<evidence type="ECO:0000313" key="3">
    <source>
        <dbReference type="Proteomes" id="UP000326336"/>
    </source>
</evidence>
<dbReference type="AlphaFoldDB" id="A0A5N5RKT9"/>
<feature type="domain" description="Schlafen AlbA-2" evidence="1">
    <location>
        <begin position="33"/>
        <end position="153"/>
    </location>
</feature>
<dbReference type="PANTHER" id="PTHR30595:SF6">
    <property type="entry name" value="SCHLAFEN ALBA-2 DOMAIN-CONTAINING PROTEIN"/>
    <property type="match status" value="1"/>
</dbReference>
<organism evidence="2 3">
    <name type="scientific">Bifidobacterium jacchi</name>
    <dbReference type="NCBI Taxonomy" id="2490545"/>
    <lineage>
        <taxon>Bacteria</taxon>
        <taxon>Bacillati</taxon>
        <taxon>Actinomycetota</taxon>
        <taxon>Actinomycetes</taxon>
        <taxon>Bifidobacteriales</taxon>
        <taxon>Bifidobacteriaceae</taxon>
        <taxon>Bifidobacterium</taxon>
    </lineage>
</organism>
<dbReference type="Gene3D" id="3.30.565.60">
    <property type="match status" value="1"/>
</dbReference>
<dbReference type="Proteomes" id="UP000326336">
    <property type="component" value="Unassembled WGS sequence"/>
</dbReference>